<feature type="binding site" evidence="12">
    <location>
        <position position="236"/>
    </location>
    <ligand>
        <name>substrate</name>
    </ligand>
</feature>
<feature type="binding site" evidence="13">
    <location>
        <position position="197"/>
    </location>
    <ligand>
        <name>Ca(2+)</name>
        <dbReference type="ChEBI" id="CHEBI:29108"/>
    </ligand>
</feature>
<evidence type="ECO:0000256" key="5">
    <source>
        <dbReference type="ARBA" id="ARBA00022723"/>
    </source>
</evidence>
<feature type="binding site" evidence="12">
    <location>
        <position position="140"/>
    </location>
    <ligand>
        <name>substrate</name>
    </ligand>
</feature>
<evidence type="ECO:0000313" key="17">
    <source>
        <dbReference type="Proteomes" id="UP000243528"/>
    </source>
</evidence>
<dbReference type="PANTHER" id="PTHR43069">
    <property type="entry name" value="FUMARYLACETOACETASE"/>
    <property type="match status" value="1"/>
</dbReference>
<evidence type="ECO:0000259" key="15">
    <source>
        <dbReference type="Pfam" id="PF09298"/>
    </source>
</evidence>
<dbReference type="Pfam" id="PF09298">
    <property type="entry name" value="FAA_hydrolase_N"/>
    <property type="match status" value="1"/>
</dbReference>
<dbReference type="UniPathway" id="UPA00139">
    <property type="reaction ID" value="UER00341"/>
</dbReference>
<dbReference type="SUPFAM" id="SSF56529">
    <property type="entry name" value="FAH"/>
    <property type="match status" value="1"/>
</dbReference>
<keyword evidence="5 13" id="KW-0479">Metal-binding</keyword>
<dbReference type="GO" id="GO:0046872">
    <property type="term" value="F:metal ion binding"/>
    <property type="evidence" value="ECO:0007669"/>
    <property type="project" value="UniProtKB-KW"/>
</dbReference>
<dbReference type="RefSeq" id="WP_106539431.1">
    <property type="nucleotide sequence ID" value="NZ_PYGE01000023.1"/>
</dbReference>
<feature type="binding site" evidence="13">
    <location>
        <position position="253"/>
    </location>
    <ligand>
        <name>Mg(2+)</name>
        <dbReference type="ChEBI" id="CHEBI:18420"/>
    </ligand>
</feature>
<organism evidence="16 17">
    <name type="scientific">Haloactinopolyspora alba</name>
    <dbReference type="NCBI Taxonomy" id="648780"/>
    <lineage>
        <taxon>Bacteria</taxon>
        <taxon>Bacillati</taxon>
        <taxon>Actinomycetota</taxon>
        <taxon>Actinomycetes</taxon>
        <taxon>Jiangellales</taxon>
        <taxon>Jiangellaceae</taxon>
        <taxon>Haloactinopolyspora</taxon>
    </lineage>
</organism>
<dbReference type="GO" id="GO:0006572">
    <property type="term" value="P:L-tyrosine catabolic process"/>
    <property type="evidence" value="ECO:0007669"/>
    <property type="project" value="UniProtKB-KW"/>
</dbReference>
<comment type="pathway">
    <text evidence="3">Amino-acid degradation; L-phenylalanine degradation; acetoacetate and fumarate from L-phenylalanine: step 6/6.</text>
</comment>
<dbReference type="Proteomes" id="UP000243528">
    <property type="component" value="Unassembled WGS sequence"/>
</dbReference>
<name>A0A2P8DJ24_9ACTN</name>
<evidence type="ECO:0000256" key="3">
    <source>
        <dbReference type="ARBA" id="ARBA00004782"/>
    </source>
</evidence>
<keyword evidence="10" id="KW-0585">Phenylalanine catabolism</keyword>
<evidence type="ECO:0000256" key="2">
    <source>
        <dbReference type="ARBA" id="ARBA00001946"/>
    </source>
</evidence>
<evidence type="ECO:0000256" key="9">
    <source>
        <dbReference type="ARBA" id="ARBA00022878"/>
    </source>
</evidence>
<dbReference type="InterPro" id="IPR005959">
    <property type="entry name" value="Fumarylacetoacetase"/>
</dbReference>
<dbReference type="GO" id="GO:1902000">
    <property type="term" value="P:homogentisate catabolic process"/>
    <property type="evidence" value="ECO:0007669"/>
    <property type="project" value="TreeGrafter"/>
</dbReference>
<evidence type="ECO:0000256" key="8">
    <source>
        <dbReference type="ARBA" id="ARBA00022842"/>
    </source>
</evidence>
<reference evidence="16 17" key="1">
    <citation type="submission" date="2018-03" db="EMBL/GenBank/DDBJ databases">
        <title>Genomic Encyclopedia of Archaeal and Bacterial Type Strains, Phase II (KMG-II): from individual species to whole genera.</title>
        <authorList>
            <person name="Goeker M."/>
        </authorList>
    </citation>
    <scope>NUCLEOTIDE SEQUENCE [LARGE SCALE GENOMIC DNA]</scope>
    <source>
        <strain evidence="16 17">DSM 45211</strain>
    </source>
</reference>
<dbReference type="InterPro" id="IPR015377">
    <property type="entry name" value="Fumarylacetoacetase_N"/>
</dbReference>
<keyword evidence="6 16" id="KW-0378">Hydrolase</keyword>
<dbReference type="SUPFAM" id="SSF63433">
    <property type="entry name" value="Fumarylacetoacetate hydrolase, FAH, N-terminal domain"/>
    <property type="match status" value="1"/>
</dbReference>
<dbReference type="EC" id="3.7.1.2" evidence="4"/>
<feature type="binding site" evidence="13">
    <location>
        <position position="124"/>
    </location>
    <ligand>
        <name>Ca(2+)</name>
        <dbReference type="ChEBI" id="CHEBI:29108"/>
    </ligand>
</feature>
<feature type="active site" description="Proton acceptor" evidence="11">
    <location>
        <position position="131"/>
    </location>
</feature>
<proteinExistence type="predicted"/>
<dbReference type="AlphaFoldDB" id="A0A2P8DJ24"/>
<comment type="cofactor">
    <cofactor evidence="1 13">
        <name>Ca(2+)</name>
        <dbReference type="ChEBI" id="CHEBI:29108"/>
    </cofactor>
</comment>
<keyword evidence="8 13" id="KW-0460">Magnesium</keyword>
<feature type="binding site" evidence="13">
    <location>
        <position position="249"/>
    </location>
    <ligand>
        <name>Mg(2+)</name>
        <dbReference type="ChEBI" id="CHEBI:18420"/>
    </ligand>
</feature>
<keyword evidence="7 13" id="KW-0106">Calcium</keyword>
<dbReference type="FunFam" id="3.90.850.10:FF:000011">
    <property type="entry name" value="Fumarylacetoacetase"/>
    <property type="match status" value="1"/>
</dbReference>
<evidence type="ECO:0000313" key="16">
    <source>
        <dbReference type="EMBL" id="PSK97225.1"/>
    </source>
</evidence>
<dbReference type="Pfam" id="PF01557">
    <property type="entry name" value="FAA_hydrolase"/>
    <property type="match status" value="1"/>
</dbReference>
<evidence type="ECO:0000256" key="12">
    <source>
        <dbReference type="PIRSR" id="PIRSR605959-2"/>
    </source>
</evidence>
<evidence type="ECO:0000256" key="7">
    <source>
        <dbReference type="ARBA" id="ARBA00022837"/>
    </source>
</evidence>
<comment type="cofactor">
    <cofactor evidence="2 13">
        <name>Mg(2+)</name>
        <dbReference type="ChEBI" id="CHEBI:18420"/>
    </cofactor>
</comment>
<evidence type="ECO:0000256" key="1">
    <source>
        <dbReference type="ARBA" id="ARBA00001913"/>
    </source>
</evidence>
<evidence type="ECO:0000256" key="6">
    <source>
        <dbReference type="ARBA" id="ARBA00022801"/>
    </source>
</evidence>
<dbReference type="PANTHER" id="PTHR43069:SF2">
    <property type="entry name" value="FUMARYLACETOACETASE"/>
    <property type="match status" value="1"/>
</dbReference>
<dbReference type="InterPro" id="IPR036462">
    <property type="entry name" value="Fumarylacetoacetase_N_sf"/>
</dbReference>
<accession>A0A2P8DJ24</accession>
<evidence type="ECO:0000256" key="11">
    <source>
        <dbReference type="PIRSR" id="PIRSR605959-1"/>
    </source>
</evidence>
<feature type="domain" description="Fumarylacetoacetase-like C-terminal" evidence="14">
    <location>
        <begin position="123"/>
        <end position="402"/>
    </location>
</feature>
<dbReference type="InterPro" id="IPR036663">
    <property type="entry name" value="Fumarylacetoacetase_C_sf"/>
</dbReference>
<evidence type="ECO:0000256" key="13">
    <source>
        <dbReference type="PIRSR" id="PIRSR605959-3"/>
    </source>
</evidence>
<evidence type="ECO:0000259" key="14">
    <source>
        <dbReference type="Pfam" id="PF01557"/>
    </source>
</evidence>
<dbReference type="EMBL" id="PYGE01000023">
    <property type="protein sequence ID" value="PSK97225.1"/>
    <property type="molecule type" value="Genomic_DNA"/>
</dbReference>
<evidence type="ECO:0000256" key="4">
    <source>
        <dbReference type="ARBA" id="ARBA00012094"/>
    </source>
</evidence>
<dbReference type="InterPro" id="IPR011234">
    <property type="entry name" value="Fumarylacetoacetase-like_C"/>
</dbReference>
<feature type="binding site" evidence="13">
    <location>
        <position position="195"/>
    </location>
    <ligand>
        <name>Ca(2+)</name>
        <dbReference type="ChEBI" id="CHEBI:29108"/>
    </ligand>
</feature>
<sequence>MNAAPSPVNSWIDIADEAAFGARTLPYGVFSTDGEEPRVGVAVGEHVLDLAPLAAVEGLDGAHLFAQPSLNPFLAAGSAAWAAVRGWVVELVTEEIHRELVEPHLMPASRVTMHLPFEVADFVDFYASQSHAENMGRFFRPDSPSLPPAWRHLPIGYHGRSATVVVSGTDVTRPSGLRKVADVPEFGPSRRLDIEAEVGFVVGRPSQLGNPVAVPEFAEHVFGMVLVNDWSARDIQGFEAMPLGPFLGKSFATSISPWVVPLAALEHARIDPPVRDPEPAEYLRDAEPWGLDLRLEVEWNGTVVSHPPFADMYWTPAQQLAHLTANGAAVRTGDLYASGTVSGPEADQRGSFLELSWNGSEPVELADGTTRTFLEDGDVVTVRATAPGPDGTRIGLGAVTGRITPAPSFP</sequence>
<dbReference type="NCBIfam" id="TIGR01266">
    <property type="entry name" value="fum_ac_acetase"/>
    <property type="match status" value="1"/>
</dbReference>
<feature type="domain" description="Fumarylacetoacetase N-terminal" evidence="15">
    <location>
        <begin position="25"/>
        <end position="116"/>
    </location>
</feature>
<feature type="binding site" evidence="12">
    <location>
        <position position="126"/>
    </location>
    <ligand>
        <name>substrate</name>
    </ligand>
</feature>
<dbReference type="Gene3D" id="3.90.850.10">
    <property type="entry name" value="Fumarylacetoacetase-like, C-terminal domain"/>
    <property type="match status" value="1"/>
</dbReference>
<gene>
    <name evidence="16" type="ORF">CLV30_12324</name>
</gene>
<protein>
    <recommendedName>
        <fullName evidence="4">fumarylacetoacetase</fullName>
        <ecNumber evidence="4">3.7.1.2</ecNumber>
    </recommendedName>
</protein>
<dbReference type="GO" id="GO:0006559">
    <property type="term" value="P:L-phenylalanine catabolic process"/>
    <property type="evidence" value="ECO:0007669"/>
    <property type="project" value="UniProtKB-UniPathway"/>
</dbReference>
<dbReference type="GO" id="GO:0004334">
    <property type="term" value="F:fumarylacetoacetase activity"/>
    <property type="evidence" value="ECO:0007669"/>
    <property type="project" value="UniProtKB-EC"/>
</dbReference>
<evidence type="ECO:0000256" key="10">
    <source>
        <dbReference type="ARBA" id="ARBA00023232"/>
    </source>
</evidence>
<feature type="binding site" evidence="13">
    <location>
        <position position="229"/>
    </location>
    <ligand>
        <name>Ca(2+)</name>
        <dbReference type="ChEBI" id="CHEBI:29108"/>
    </ligand>
</feature>
<keyword evidence="9" id="KW-0828">Tyrosine catabolism</keyword>
<feature type="binding site" evidence="12">
    <location>
        <position position="340"/>
    </location>
    <ligand>
        <name>substrate</name>
    </ligand>
</feature>
<dbReference type="Gene3D" id="2.30.30.230">
    <property type="entry name" value="Fumarylacetoacetase, N-terminal domain"/>
    <property type="match status" value="1"/>
</dbReference>
<comment type="caution">
    <text evidence="16">The sequence shown here is derived from an EMBL/GenBank/DDBJ whole genome shotgun (WGS) entry which is preliminary data.</text>
</comment>
<keyword evidence="17" id="KW-1185">Reference proteome</keyword>
<feature type="binding site" evidence="13">
    <location>
        <position position="229"/>
    </location>
    <ligand>
        <name>Mg(2+)</name>
        <dbReference type="ChEBI" id="CHEBI:18420"/>
    </ligand>
</feature>
<dbReference type="OrthoDB" id="3766879at2"/>